<evidence type="ECO:0000313" key="13">
    <source>
        <dbReference type="EMBL" id="CAF4587173.1"/>
    </source>
</evidence>
<feature type="domain" description="C2H2-type" evidence="9">
    <location>
        <begin position="411"/>
        <end position="435"/>
    </location>
</feature>
<comment type="subcellular location">
    <subcellularLocation>
        <location evidence="1">Nucleus</location>
    </subcellularLocation>
</comment>
<keyword evidence="3" id="KW-0677">Repeat</keyword>
<dbReference type="InterPro" id="IPR041686">
    <property type="entry name" value="Znf-CCCH_3"/>
</dbReference>
<dbReference type="EMBL" id="CAJNYU010004239">
    <property type="protein sequence ID" value="CAF3735610.1"/>
    <property type="molecule type" value="Genomic_DNA"/>
</dbReference>
<evidence type="ECO:0000313" key="14">
    <source>
        <dbReference type="Proteomes" id="UP000663872"/>
    </source>
</evidence>
<dbReference type="Gene3D" id="4.10.1000.10">
    <property type="entry name" value="Zinc finger, CCCH-type"/>
    <property type="match status" value="1"/>
</dbReference>
<dbReference type="CDD" id="cd10910">
    <property type="entry name" value="PIN_limkain_b1_N_like"/>
    <property type="match status" value="1"/>
</dbReference>
<keyword evidence="4 7" id="KW-0863">Zinc-finger</keyword>
<dbReference type="GO" id="GO:0008270">
    <property type="term" value="F:zinc ion binding"/>
    <property type="evidence" value="ECO:0007669"/>
    <property type="project" value="UniProtKB-KW"/>
</dbReference>
<dbReference type="GO" id="GO:0005634">
    <property type="term" value="C:nucleus"/>
    <property type="evidence" value="ECO:0007669"/>
    <property type="project" value="UniProtKB-SubCell"/>
</dbReference>
<dbReference type="Pfam" id="PF15663">
    <property type="entry name" value="zf-CCCH_3"/>
    <property type="match status" value="1"/>
</dbReference>
<dbReference type="Proteomes" id="UP000663872">
    <property type="component" value="Unassembled WGS sequence"/>
</dbReference>
<dbReference type="Proteomes" id="UP000663848">
    <property type="component" value="Unassembled WGS sequence"/>
</dbReference>
<dbReference type="InterPro" id="IPR000571">
    <property type="entry name" value="Znf_CCCH"/>
</dbReference>
<dbReference type="AlphaFoldDB" id="A0A817YK11"/>
<evidence type="ECO:0000256" key="1">
    <source>
        <dbReference type="ARBA" id="ARBA00004123"/>
    </source>
</evidence>
<dbReference type="EMBL" id="CAJOBR010001201">
    <property type="protein sequence ID" value="CAF4587173.1"/>
    <property type="molecule type" value="Genomic_DNA"/>
</dbReference>
<protein>
    <submittedName>
        <fullName evidence="10">Uncharacterized protein</fullName>
    </submittedName>
</protein>
<feature type="domain" description="C2H2-type" evidence="9">
    <location>
        <begin position="356"/>
        <end position="385"/>
    </location>
</feature>
<evidence type="ECO:0000313" key="10">
    <source>
        <dbReference type="EMBL" id="CAF3382942.1"/>
    </source>
</evidence>
<dbReference type="Proteomes" id="UP000663862">
    <property type="component" value="Unassembled WGS sequence"/>
</dbReference>
<evidence type="ECO:0000256" key="4">
    <source>
        <dbReference type="ARBA" id="ARBA00022771"/>
    </source>
</evidence>
<dbReference type="PANTHER" id="PTHR24376">
    <property type="entry name" value="ZINC FINGER PROTEIN"/>
    <property type="match status" value="1"/>
</dbReference>
<evidence type="ECO:0000256" key="5">
    <source>
        <dbReference type="ARBA" id="ARBA00022833"/>
    </source>
</evidence>
<dbReference type="InterPro" id="IPR036236">
    <property type="entry name" value="Znf_C2H2_sf"/>
</dbReference>
<gene>
    <name evidence="11" type="ORF">FME351_LOCUS29954</name>
    <name evidence="10" type="ORF">GRG538_LOCUS8371</name>
    <name evidence="13" type="ORF">QYT958_LOCUS10653</name>
    <name evidence="12" type="ORF">TSG867_LOCUS19724</name>
</gene>
<dbReference type="GO" id="GO:0004540">
    <property type="term" value="F:RNA nuclease activity"/>
    <property type="evidence" value="ECO:0007669"/>
    <property type="project" value="InterPro"/>
</dbReference>
<sequence>MAATFNDTDGRMQFLTDCIHFLNGICNKGDRCRFRHCSTAANQLNKCFKWPTSCRDENCRYRHPSLPKAINNQSLPLFPMPSERADLNRRQVSQAESPASIFWDIEDVYVPNNQKAFDIVQRIRQRVILELNLRESGFTCYCDIASISIETQRSLLHANVRTVHVPSHKPGSVHRQILLDLDRFERAHRPPAVIVLISDAVEFLGKLTDLRHQAGFNIITISNNSQSEDTFKSIVNMHYDWNMFIRSERHTSLARTSNRRNNSFAEIKNSLSTSKITCFQCAKEFDNERALQQHQEDKQHLYECSMCDVAFFTAAALKQHERKEKHFKKSFKQNKPYDHMDTLPSSTTLSHRNRVFDCPQCIYGFDTEHALFAHQERDNHFFRCPQCSQGFFSHVDQLQHQRDTNHGEPDFTCDLCGKSFFTEVSLIQHKKSTGHGDLNLVPFPPDLQLPVQPLSIMPNQYATQIWSPTPSNTEIVPNSTSDNMNTTTGIIRTGAEIVIALIEAWNSKK</sequence>
<dbReference type="InterPro" id="IPR013087">
    <property type="entry name" value="Znf_C2H2_type"/>
</dbReference>
<dbReference type="PROSITE" id="PS50157">
    <property type="entry name" value="ZINC_FINGER_C2H2_2"/>
    <property type="match status" value="5"/>
</dbReference>
<accession>A0A817YK11</accession>
<dbReference type="GO" id="GO:0000978">
    <property type="term" value="F:RNA polymerase II cis-regulatory region sequence-specific DNA binding"/>
    <property type="evidence" value="ECO:0007669"/>
    <property type="project" value="TreeGrafter"/>
</dbReference>
<organism evidence="10 14">
    <name type="scientific">Rotaria socialis</name>
    <dbReference type="NCBI Taxonomy" id="392032"/>
    <lineage>
        <taxon>Eukaryota</taxon>
        <taxon>Metazoa</taxon>
        <taxon>Spiralia</taxon>
        <taxon>Gnathifera</taxon>
        <taxon>Rotifera</taxon>
        <taxon>Eurotatoria</taxon>
        <taxon>Bdelloidea</taxon>
        <taxon>Philodinida</taxon>
        <taxon>Philodinidae</taxon>
        <taxon>Rotaria</taxon>
    </lineage>
</organism>
<dbReference type="SMART" id="SM00355">
    <property type="entry name" value="ZnF_C2H2"/>
    <property type="match status" value="5"/>
</dbReference>
<dbReference type="Pfam" id="PF01936">
    <property type="entry name" value="NYN"/>
    <property type="match status" value="1"/>
</dbReference>
<feature type="zinc finger region" description="C3H1-type" evidence="7">
    <location>
        <begin position="17"/>
        <end position="39"/>
    </location>
</feature>
<keyword evidence="2 7" id="KW-0479">Metal-binding</keyword>
<dbReference type="GO" id="GO:0001228">
    <property type="term" value="F:DNA-binding transcription activator activity, RNA polymerase II-specific"/>
    <property type="evidence" value="ECO:0007669"/>
    <property type="project" value="TreeGrafter"/>
</dbReference>
<evidence type="ECO:0000256" key="6">
    <source>
        <dbReference type="ARBA" id="ARBA00023242"/>
    </source>
</evidence>
<dbReference type="EMBL" id="CAJOBQ010001397">
    <property type="protein sequence ID" value="CAF4483538.1"/>
    <property type="molecule type" value="Genomic_DNA"/>
</dbReference>
<dbReference type="EMBL" id="CAJNYT010000910">
    <property type="protein sequence ID" value="CAF3382942.1"/>
    <property type="molecule type" value="Genomic_DNA"/>
</dbReference>
<dbReference type="Gene3D" id="3.30.160.60">
    <property type="entry name" value="Classic Zinc Finger"/>
    <property type="match status" value="2"/>
</dbReference>
<feature type="domain" description="C3H1-type" evidence="8">
    <location>
        <begin position="17"/>
        <end position="39"/>
    </location>
</feature>
<feature type="domain" description="C2H2-type" evidence="9">
    <location>
        <begin position="276"/>
        <end position="305"/>
    </location>
</feature>
<keyword evidence="5 7" id="KW-0862">Zinc</keyword>
<comment type="caution">
    <text evidence="10">The sequence shown here is derived from an EMBL/GenBank/DDBJ whole genome shotgun (WGS) entry which is preliminary data.</text>
</comment>
<evidence type="ECO:0000313" key="12">
    <source>
        <dbReference type="EMBL" id="CAF4483538.1"/>
    </source>
</evidence>
<evidence type="ECO:0000259" key="9">
    <source>
        <dbReference type="PROSITE" id="PS50157"/>
    </source>
</evidence>
<reference evidence="10" key="1">
    <citation type="submission" date="2021-02" db="EMBL/GenBank/DDBJ databases">
        <authorList>
            <person name="Nowell W R."/>
        </authorList>
    </citation>
    <scope>NUCLEOTIDE SEQUENCE</scope>
</reference>
<feature type="domain" description="C2H2-type" evidence="9">
    <location>
        <begin position="382"/>
        <end position="410"/>
    </location>
</feature>
<dbReference type="PROSITE" id="PS00028">
    <property type="entry name" value="ZINC_FINGER_C2H2_1"/>
    <property type="match status" value="5"/>
</dbReference>
<dbReference type="PROSITE" id="PS50103">
    <property type="entry name" value="ZF_C3H1"/>
    <property type="match status" value="1"/>
</dbReference>
<dbReference type="PANTHER" id="PTHR24376:SF38">
    <property type="entry name" value="ZINC FINGER PROTEIN 445"/>
    <property type="match status" value="1"/>
</dbReference>
<dbReference type="InterPro" id="IPR021139">
    <property type="entry name" value="NYN"/>
</dbReference>
<feature type="domain" description="C2H2-type" evidence="9">
    <location>
        <begin position="302"/>
        <end position="331"/>
    </location>
</feature>
<evidence type="ECO:0000259" key="8">
    <source>
        <dbReference type="PROSITE" id="PS50103"/>
    </source>
</evidence>
<evidence type="ECO:0000256" key="3">
    <source>
        <dbReference type="ARBA" id="ARBA00022737"/>
    </source>
</evidence>
<dbReference type="SMART" id="SM00356">
    <property type="entry name" value="ZnF_C3H1"/>
    <property type="match status" value="2"/>
</dbReference>
<evidence type="ECO:0000256" key="7">
    <source>
        <dbReference type="PROSITE-ProRule" id="PRU00723"/>
    </source>
</evidence>
<proteinExistence type="predicted"/>
<keyword evidence="6" id="KW-0539">Nucleus</keyword>
<dbReference type="SUPFAM" id="SSF57667">
    <property type="entry name" value="beta-beta-alpha zinc fingers"/>
    <property type="match status" value="2"/>
</dbReference>
<evidence type="ECO:0000256" key="2">
    <source>
        <dbReference type="ARBA" id="ARBA00022723"/>
    </source>
</evidence>
<name>A0A817YK11_9BILA</name>
<evidence type="ECO:0000313" key="11">
    <source>
        <dbReference type="EMBL" id="CAF3735610.1"/>
    </source>
</evidence>
<dbReference type="Pfam" id="PF12874">
    <property type="entry name" value="zf-met"/>
    <property type="match status" value="1"/>
</dbReference>
<dbReference type="Proteomes" id="UP000663869">
    <property type="component" value="Unassembled WGS sequence"/>
</dbReference>